<sequence>MSLQFNGFGLMNLCDLAPEYIRAISPYRPGKPISELAREMNMDERAIIKLASNENPLGPSPLALEAMSRALDQVALYPDGSGFELKAALSQRYGVSSDQIVLGNGSNDVLELAARVFLKPGASAVFSQHAFAVYPLVTQAVGASGIAIRAINYGHDLDAMLHAVMPETRMVFIANPNNPTGTLLAAQDVLRFLERVSPDVLVVLDEAYNEYLPTAVKADSIAWLKRFPNLLITRTFSKAYGMAGVRVGFGLAHPDVSGLMNRVRQPFNVNSIGLAGAVAALKDEEFVKRSYALNQAGMLQITTGLRQLGIEYIPSYGNFLSFRVPGDVKAVNESLLEQGVIVRPIGIYEMPEHLRVTVGLESENQKFLKSLEIALDAARDIPRIVPAMRAEMVRGESV</sequence>
<evidence type="ECO:0000313" key="12">
    <source>
        <dbReference type="Proteomes" id="UP000183107"/>
    </source>
</evidence>
<keyword evidence="9" id="KW-0028">Amino-acid biosynthesis</keyword>
<dbReference type="EMBL" id="FOVJ01000006">
    <property type="protein sequence ID" value="SFO04578.1"/>
    <property type="molecule type" value="Genomic_DNA"/>
</dbReference>
<feature type="domain" description="Aminotransferase class I/classII large" evidence="10">
    <location>
        <begin position="47"/>
        <end position="369"/>
    </location>
</feature>
<dbReference type="AlphaFoldDB" id="A0A1I5DZC8"/>
<reference evidence="12" key="1">
    <citation type="submission" date="2016-10" db="EMBL/GenBank/DDBJ databases">
        <authorList>
            <person name="Varghese N."/>
        </authorList>
    </citation>
    <scope>NUCLEOTIDE SEQUENCE [LARGE SCALE GENOMIC DNA]</scope>
    <source>
        <strain evidence="12">Nsp8</strain>
    </source>
</reference>
<evidence type="ECO:0000256" key="8">
    <source>
        <dbReference type="ARBA" id="ARBA00047481"/>
    </source>
</evidence>
<dbReference type="Proteomes" id="UP000183107">
    <property type="component" value="Unassembled WGS sequence"/>
</dbReference>
<dbReference type="GO" id="GO:0030170">
    <property type="term" value="F:pyridoxal phosphate binding"/>
    <property type="evidence" value="ECO:0007669"/>
    <property type="project" value="InterPro"/>
</dbReference>
<dbReference type="CDD" id="cd00609">
    <property type="entry name" value="AAT_like"/>
    <property type="match status" value="1"/>
</dbReference>
<evidence type="ECO:0000256" key="9">
    <source>
        <dbReference type="HAMAP-Rule" id="MF_01023"/>
    </source>
</evidence>
<feature type="modified residue" description="N6-(pyridoxal phosphate)lysine" evidence="9">
    <location>
        <position position="238"/>
    </location>
</feature>
<dbReference type="HAMAP" id="MF_01023">
    <property type="entry name" value="HisC_aminotrans_2"/>
    <property type="match status" value="1"/>
</dbReference>
<evidence type="ECO:0000256" key="2">
    <source>
        <dbReference type="ARBA" id="ARBA00005011"/>
    </source>
</evidence>
<proteinExistence type="inferred from homology"/>
<accession>A0A1I5DZC8</accession>
<dbReference type="InterPro" id="IPR015424">
    <property type="entry name" value="PyrdxlP-dep_Trfase"/>
</dbReference>
<dbReference type="STRING" id="1266925.GCA_000619905_02353"/>
<dbReference type="EC" id="2.6.1.9" evidence="9"/>
<dbReference type="InterPro" id="IPR015421">
    <property type="entry name" value="PyrdxlP-dep_Trfase_major"/>
</dbReference>
<evidence type="ECO:0000256" key="5">
    <source>
        <dbReference type="ARBA" id="ARBA00022576"/>
    </source>
</evidence>
<gene>
    <name evidence="9" type="primary">hisC</name>
    <name evidence="11" type="ORF">SAMN05216386_2476</name>
</gene>
<name>A0A1I5DZC8_9PROT</name>
<dbReference type="SUPFAM" id="SSF53383">
    <property type="entry name" value="PLP-dependent transferases"/>
    <property type="match status" value="1"/>
</dbReference>
<dbReference type="Gene3D" id="3.90.1150.10">
    <property type="entry name" value="Aspartate Aminotransferase, domain 1"/>
    <property type="match status" value="1"/>
</dbReference>
<dbReference type="GO" id="GO:0000105">
    <property type="term" value="P:L-histidine biosynthetic process"/>
    <property type="evidence" value="ECO:0007669"/>
    <property type="project" value="UniProtKB-UniRule"/>
</dbReference>
<comment type="pathway">
    <text evidence="2 9">Amino-acid biosynthesis; L-histidine biosynthesis; L-histidine from 5-phospho-alpha-D-ribose 1-diphosphate: step 7/9.</text>
</comment>
<dbReference type="Gene3D" id="3.40.640.10">
    <property type="entry name" value="Type I PLP-dependent aspartate aminotransferase-like (Major domain)"/>
    <property type="match status" value="1"/>
</dbReference>
<dbReference type="InterPro" id="IPR005861">
    <property type="entry name" value="HisP_aminotrans"/>
</dbReference>
<comment type="similarity">
    <text evidence="3 9">Belongs to the class-II pyridoxal-phosphate-dependent aminotransferase family. Histidinol-phosphate aminotransferase subfamily.</text>
</comment>
<comment type="catalytic activity">
    <reaction evidence="8 9">
        <text>L-histidinol phosphate + 2-oxoglutarate = 3-(imidazol-4-yl)-2-oxopropyl phosphate + L-glutamate</text>
        <dbReference type="Rhea" id="RHEA:23744"/>
        <dbReference type="ChEBI" id="CHEBI:16810"/>
        <dbReference type="ChEBI" id="CHEBI:29985"/>
        <dbReference type="ChEBI" id="CHEBI:57766"/>
        <dbReference type="ChEBI" id="CHEBI:57980"/>
        <dbReference type="EC" id="2.6.1.9"/>
    </reaction>
</comment>
<evidence type="ECO:0000256" key="3">
    <source>
        <dbReference type="ARBA" id="ARBA00007970"/>
    </source>
</evidence>
<evidence type="ECO:0000256" key="7">
    <source>
        <dbReference type="ARBA" id="ARBA00022898"/>
    </source>
</evidence>
<comment type="cofactor">
    <cofactor evidence="1 9">
        <name>pyridoxal 5'-phosphate</name>
        <dbReference type="ChEBI" id="CHEBI:597326"/>
    </cofactor>
</comment>
<dbReference type="UniPathway" id="UPA00031">
    <property type="reaction ID" value="UER00012"/>
</dbReference>
<evidence type="ECO:0000256" key="4">
    <source>
        <dbReference type="ARBA" id="ARBA00011738"/>
    </source>
</evidence>
<keyword evidence="9" id="KW-0368">Histidine biosynthesis</keyword>
<keyword evidence="12" id="KW-1185">Reference proteome</keyword>
<dbReference type="PANTHER" id="PTHR43643">
    <property type="entry name" value="HISTIDINOL-PHOSPHATE AMINOTRANSFERASE 2"/>
    <property type="match status" value="1"/>
</dbReference>
<evidence type="ECO:0000256" key="1">
    <source>
        <dbReference type="ARBA" id="ARBA00001933"/>
    </source>
</evidence>
<organism evidence="11 12">
    <name type="scientific">Nitrosospira briensis</name>
    <dbReference type="NCBI Taxonomy" id="35799"/>
    <lineage>
        <taxon>Bacteria</taxon>
        <taxon>Pseudomonadati</taxon>
        <taxon>Pseudomonadota</taxon>
        <taxon>Betaproteobacteria</taxon>
        <taxon>Nitrosomonadales</taxon>
        <taxon>Nitrosomonadaceae</taxon>
        <taxon>Nitrosospira</taxon>
    </lineage>
</organism>
<evidence type="ECO:0000259" key="10">
    <source>
        <dbReference type="Pfam" id="PF00155"/>
    </source>
</evidence>
<comment type="subunit">
    <text evidence="4 9">Homodimer.</text>
</comment>
<protein>
    <recommendedName>
        <fullName evidence="9">Histidinol-phosphate aminotransferase</fullName>
        <ecNumber evidence="9">2.6.1.9</ecNumber>
    </recommendedName>
    <alternativeName>
        <fullName evidence="9">Imidazole acetol-phosphate transaminase</fullName>
    </alternativeName>
</protein>
<evidence type="ECO:0000256" key="6">
    <source>
        <dbReference type="ARBA" id="ARBA00022679"/>
    </source>
</evidence>
<dbReference type="InterPro" id="IPR001917">
    <property type="entry name" value="Aminotrans_II_pyridoxalP_BS"/>
</dbReference>
<keyword evidence="6 9" id="KW-0808">Transferase</keyword>
<dbReference type="Pfam" id="PF00155">
    <property type="entry name" value="Aminotran_1_2"/>
    <property type="match status" value="1"/>
</dbReference>
<dbReference type="InterPro" id="IPR015422">
    <property type="entry name" value="PyrdxlP-dep_Trfase_small"/>
</dbReference>
<dbReference type="InterPro" id="IPR050106">
    <property type="entry name" value="HistidinolP_aminotransfase"/>
</dbReference>
<keyword evidence="5 9" id="KW-0032">Aminotransferase</keyword>
<dbReference type="PROSITE" id="PS00599">
    <property type="entry name" value="AA_TRANSFER_CLASS_2"/>
    <property type="match status" value="1"/>
</dbReference>
<dbReference type="PANTHER" id="PTHR43643:SF3">
    <property type="entry name" value="HISTIDINOL-PHOSPHATE AMINOTRANSFERASE"/>
    <property type="match status" value="1"/>
</dbReference>
<evidence type="ECO:0000313" key="11">
    <source>
        <dbReference type="EMBL" id="SFO04578.1"/>
    </source>
</evidence>
<dbReference type="GO" id="GO:0004400">
    <property type="term" value="F:histidinol-phosphate transaminase activity"/>
    <property type="evidence" value="ECO:0007669"/>
    <property type="project" value="UniProtKB-UniRule"/>
</dbReference>
<dbReference type="NCBIfam" id="TIGR01141">
    <property type="entry name" value="hisC"/>
    <property type="match status" value="1"/>
</dbReference>
<keyword evidence="7 9" id="KW-0663">Pyridoxal phosphate</keyword>
<dbReference type="InterPro" id="IPR004839">
    <property type="entry name" value="Aminotransferase_I/II_large"/>
</dbReference>